<feature type="domain" description="Multidrug resistance protein MdtA-like barrel-sandwich hybrid" evidence="2">
    <location>
        <begin position="86"/>
        <end position="282"/>
    </location>
</feature>
<dbReference type="Pfam" id="PF25917">
    <property type="entry name" value="BSH_RND"/>
    <property type="match status" value="1"/>
</dbReference>
<protein>
    <submittedName>
        <fullName evidence="3">Multidrug resistance efflux pump</fullName>
    </submittedName>
</protein>
<sequence length="387" mass="41158">MAWSRKKNQSLSAENNVAPLVPNAGGAAGAATAVAASRNKSSLIVPGLAIVIALGAIVAAGSNWDSWVAARSVQSTDDAAVYADVSSVSSRIGGTVELVPVADYTRVKTGDLLFSIDRRPYEVALRSAEAKLVAARAQLEDNSTQRTFQFTQIDVATAQREASEADKVQADKELQRQTRLGLDGRASSVQNLEKAAAAFERATANSKTAKANVDAQRVKLDVLARQREVLQANVDLAEADVAARRLDVGYTTVRAPIDGIVARRNVQLGNYVSAGTSLISIVPLPNVYVLANYKENQLSRVRDGQSVKVTADLLPGVTFHGVVSKISPASGSTFALLPPDNATGNFTKVAQRLTVRIELDATQPHFERLRPGMSVITKIDTKADGNE</sequence>
<dbReference type="AlphaFoldDB" id="A0A2K9Z2Y6"/>
<dbReference type="Gene3D" id="1.10.287.470">
    <property type="entry name" value="Helix hairpin bin"/>
    <property type="match status" value="1"/>
</dbReference>
<accession>A0A2K9Z2Y6</accession>
<feature type="transmembrane region" description="Helical" evidence="1">
    <location>
        <begin position="43"/>
        <end position="64"/>
    </location>
</feature>
<reference evidence="3 4" key="1">
    <citation type="submission" date="2017-11" db="EMBL/GenBank/DDBJ databases">
        <title>Complete genome of Rhizobium leguminosarum Norway, an ineffective micro-symbiont.</title>
        <authorList>
            <person name="Hoffrichter A."/>
            <person name="Liang J."/>
            <person name="Brachmann A."/>
            <person name="Marin M."/>
        </authorList>
    </citation>
    <scope>NUCLEOTIDE SEQUENCE [LARGE SCALE GENOMIC DNA]</scope>
    <source>
        <strain evidence="3 4">Norway</strain>
    </source>
</reference>
<dbReference type="Gene3D" id="2.40.30.170">
    <property type="match status" value="1"/>
</dbReference>
<dbReference type="PANTHER" id="PTHR30386">
    <property type="entry name" value="MEMBRANE FUSION SUBUNIT OF EMRAB-TOLC MULTIDRUG EFFLUX PUMP"/>
    <property type="match status" value="1"/>
</dbReference>
<dbReference type="GO" id="GO:0055085">
    <property type="term" value="P:transmembrane transport"/>
    <property type="evidence" value="ECO:0007669"/>
    <property type="project" value="InterPro"/>
</dbReference>
<dbReference type="PANTHER" id="PTHR30386:SF24">
    <property type="entry name" value="MULTIDRUG RESISTANCE EFFLUX PUMP"/>
    <property type="match status" value="1"/>
</dbReference>
<name>A0A2K9Z2Y6_RHILE</name>
<dbReference type="SUPFAM" id="SSF111369">
    <property type="entry name" value="HlyD-like secretion proteins"/>
    <property type="match status" value="2"/>
</dbReference>
<keyword evidence="1" id="KW-0812">Transmembrane</keyword>
<evidence type="ECO:0000259" key="2">
    <source>
        <dbReference type="Pfam" id="PF25917"/>
    </source>
</evidence>
<dbReference type="RefSeq" id="WP_105006141.1">
    <property type="nucleotide sequence ID" value="NZ_CP025012.1"/>
</dbReference>
<organism evidence="3 4">
    <name type="scientific">Rhizobium leguminosarum</name>
    <dbReference type="NCBI Taxonomy" id="384"/>
    <lineage>
        <taxon>Bacteria</taxon>
        <taxon>Pseudomonadati</taxon>
        <taxon>Pseudomonadota</taxon>
        <taxon>Alphaproteobacteria</taxon>
        <taxon>Hyphomicrobiales</taxon>
        <taxon>Rhizobiaceae</taxon>
        <taxon>Rhizobium/Agrobacterium group</taxon>
        <taxon>Rhizobium</taxon>
    </lineage>
</organism>
<dbReference type="EMBL" id="CP025012">
    <property type="protein sequence ID" value="AUW42592.1"/>
    <property type="molecule type" value="Genomic_DNA"/>
</dbReference>
<dbReference type="Gene3D" id="2.40.50.100">
    <property type="match status" value="1"/>
</dbReference>
<dbReference type="InterPro" id="IPR050739">
    <property type="entry name" value="MFP"/>
</dbReference>
<proteinExistence type="predicted"/>
<keyword evidence="1" id="KW-1133">Transmembrane helix</keyword>
<evidence type="ECO:0000313" key="3">
    <source>
        <dbReference type="EMBL" id="AUW42592.1"/>
    </source>
</evidence>
<evidence type="ECO:0000313" key="4">
    <source>
        <dbReference type="Proteomes" id="UP000238523"/>
    </source>
</evidence>
<keyword evidence="1" id="KW-0472">Membrane</keyword>
<dbReference type="Proteomes" id="UP000238523">
    <property type="component" value="Chromosome"/>
</dbReference>
<dbReference type="InterPro" id="IPR058625">
    <property type="entry name" value="MdtA-like_BSH"/>
</dbReference>
<evidence type="ECO:0000256" key="1">
    <source>
        <dbReference type="SAM" id="Phobius"/>
    </source>
</evidence>
<gene>
    <name evidence="3" type="ORF">CUJ84_Chr002231</name>
</gene>